<gene>
    <name evidence="2" type="ORF">KIH39_00720</name>
</gene>
<dbReference type="EMBL" id="CP074694">
    <property type="protein sequence ID" value="QVL32472.1"/>
    <property type="molecule type" value="Genomic_DNA"/>
</dbReference>
<keyword evidence="2" id="KW-0378">Hydrolase</keyword>
<accession>A0A8E6B5W3</accession>
<dbReference type="Gene3D" id="3.40.50.1820">
    <property type="entry name" value="alpha/beta hydrolase"/>
    <property type="match status" value="1"/>
</dbReference>
<evidence type="ECO:0000313" key="3">
    <source>
        <dbReference type="Proteomes" id="UP000676194"/>
    </source>
</evidence>
<dbReference type="Proteomes" id="UP000676194">
    <property type="component" value="Chromosome"/>
</dbReference>
<dbReference type="GO" id="GO:0016787">
    <property type="term" value="F:hydrolase activity"/>
    <property type="evidence" value="ECO:0007669"/>
    <property type="project" value="UniProtKB-KW"/>
</dbReference>
<sequence length="212" mass="23565">MFSGMEADERLFDAQRQAFPNLKVCRWIEPLPGDSLRAYAARLAPLVDPGEPCILGGASFGGIIAQELSRHIRAQACIIIGSISSPSGIPLKWRMLRPLAHLPLDRLNSLFYWISKLGRPIIPYNTRRRLLKLSRPEAAFVLWAMCSVLKWRPPSAPIPTRLFHLHGALDRVFPVHLSKPDLVVPAGGHALTLFCPTAVNDYISFVRNEVGG</sequence>
<keyword evidence="3" id="KW-1185">Reference proteome</keyword>
<dbReference type="InterPro" id="IPR029058">
    <property type="entry name" value="AB_hydrolase_fold"/>
</dbReference>
<protein>
    <submittedName>
        <fullName evidence="2">Alpha/beta fold hydrolase</fullName>
    </submittedName>
</protein>
<dbReference type="InterPro" id="IPR000073">
    <property type="entry name" value="AB_hydrolase_1"/>
</dbReference>
<name>A0A8E6B5W3_9BACT</name>
<dbReference type="Pfam" id="PF12697">
    <property type="entry name" value="Abhydrolase_6"/>
    <property type="match status" value="1"/>
</dbReference>
<feature type="domain" description="AB hydrolase-1" evidence="1">
    <location>
        <begin position="36"/>
        <end position="200"/>
    </location>
</feature>
<dbReference type="AlphaFoldDB" id="A0A8E6B5W3"/>
<dbReference type="KEGG" id="tsph:KIH39_00720"/>
<evidence type="ECO:0000259" key="1">
    <source>
        <dbReference type="Pfam" id="PF12697"/>
    </source>
</evidence>
<evidence type="ECO:0000313" key="2">
    <source>
        <dbReference type="EMBL" id="QVL32472.1"/>
    </source>
</evidence>
<organism evidence="2 3">
    <name type="scientific">Telmatocola sphagniphila</name>
    <dbReference type="NCBI Taxonomy" id="1123043"/>
    <lineage>
        <taxon>Bacteria</taxon>
        <taxon>Pseudomonadati</taxon>
        <taxon>Planctomycetota</taxon>
        <taxon>Planctomycetia</taxon>
        <taxon>Gemmatales</taxon>
        <taxon>Gemmataceae</taxon>
    </lineage>
</organism>
<reference evidence="2" key="1">
    <citation type="submission" date="2021-05" db="EMBL/GenBank/DDBJ databases">
        <title>Complete genome sequence of the cellulolytic planctomycete Telmatocola sphagniphila SP2T and characterization of the first cellulase from planctomycetes.</title>
        <authorList>
            <person name="Rakitin A.L."/>
            <person name="Beletsky A.V."/>
            <person name="Naumoff D.G."/>
            <person name="Kulichevskaya I.S."/>
            <person name="Mardanov A.V."/>
            <person name="Ravin N.V."/>
            <person name="Dedysh S.N."/>
        </authorList>
    </citation>
    <scope>NUCLEOTIDE SEQUENCE</scope>
    <source>
        <strain evidence="2">SP2T</strain>
    </source>
</reference>
<proteinExistence type="predicted"/>
<dbReference type="SUPFAM" id="SSF53474">
    <property type="entry name" value="alpha/beta-Hydrolases"/>
    <property type="match status" value="1"/>
</dbReference>
<dbReference type="RefSeq" id="WP_213497364.1">
    <property type="nucleotide sequence ID" value="NZ_CP074694.1"/>
</dbReference>